<evidence type="ECO:0000313" key="3">
    <source>
        <dbReference type="Proteomes" id="UP001221898"/>
    </source>
</evidence>
<accession>A0AAD7RWD6</accession>
<dbReference type="EMBL" id="JAINUG010000156">
    <property type="protein sequence ID" value="KAJ8391502.1"/>
    <property type="molecule type" value="Genomic_DNA"/>
</dbReference>
<dbReference type="AlphaFoldDB" id="A0AAD7RWD6"/>
<sequence length="111" mass="12408">MRSRPRRADGSPRGREQRQPRPRRHRGQLLTAPTLMKQRSAAAHVTDPLFNQSAQLALRSCDRALGAVNEPETRSERVIRWRIRPSFCERGCVAAGGESSFVVCTLCRPGG</sequence>
<evidence type="ECO:0000256" key="1">
    <source>
        <dbReference type="SAM" id="MobiDB-lite"/>
    </source>
</evidence>
<comment type="caution">
    <text evidence="2">The sequence shown here is derived from an EMBL/GenBank/DDBJ whole genome shotgun (WGS) entry which is preliminary data.</text>
</comment>
<evidence type="ECO:0000313" key="2">
    <source>
        <dbReference type="EMBL" id="KAJ8391502.1"/>
    </source>
</evidence>
<name>A0AAD7RWD6_9TELE</name>
<reference evidence="2" key="1">
    <citation type="journal article" date="2023" name="Science">
        <title>Genome structures resolve the early diversification of teleost fishes.</title>
        <authorList>
            <person name="Parey E."/>
            <person name="Louis A."/>
            <person name="Montfort J."/>
            <person name="Bouchez O."/>
            <person name="Roques C."/>
            <person name="Iampietro C."/>
            <person name="Lluch J."/>
            <person name="Castinel A."/>
            <person name="Donnadieu C."/>
            <person name="Desvignes T."/>
            <person name="Floi Bucao C."/>
            <person name="Jouanno E."/>
            <person name="Wen M."/>
            <person name="Mejri S."/>
            <person name="Dirks R."/>
            <person name="Jansen H."/>
            <person name="Henkel C."/>
            <person name="Chen W.J."/>
            <person name="Zahm M."/>
            <person name="Cabau C."/>
            <person name="Klopp C."/>
            <person name="Thompson A.W."/>
            <person name="Robinson-Rechavi M."/>
            <person name="Braasch I."/>
            <person name="Lecointre G."/>
            <person name="Bobe J."/>
            <person name="Postlethwait J.H."/>
            <person name="Berthelot C."/>
            <person name="Roest Crollius H."/>
            <person name="Guiguen Y."/>
        </authorList>
    </citation>
    <scope>NUCLEOTIDE SEQUENCE</scope>
    <source>
        <strain evidence="2">NC1722</strain>
    </source>
</reference>
<gene>
    <name evidence="2" type="ORF">AAFF_G00088240</name>
</gene>
<organism evidence="2 3">
    <name type="scientific">Aldrovandia affinis</name>
    <dbReference type="NCBI Taxonomy" id="143900"/>
    <lineage>
        <taxon>Eukaryota</taxon>
        <taxon>Metazoa</taxon>
        <taxon>Chordata</taxon>
        <taxon>Craniata</taxon>
        <taxon>Vertebrata</taxon>
        <taxon>Euteleostomi</taxon>
        <taxon>Actinopterygii</taxon>
        <taxon>Neopterygii</taxon>
        <taxon>Teleostei</taxon>
        <taxon>Notacanthiformes</taxon>
        <taxon>Halosauridae</taxon>
        <taxon>Aldrovandia</taxon>
    </lineage>
</organism>
<protein>
    <submittedName>
        <fullName evidence="2">Uncharacterized protein</fullName>
    </submittedName>
</protein>
<dbReference type="Proteomes" id="UP001221898">
    <property type="component" value="Unassembled WGS sequence"/>
</dbReference>
<feature type="region of interest" description="Disordered" evidence="1">
    <location>
        <begin position="1"/>
        <end position="28"/>
    </location>
</feature>
<feature type="compositionally biased region" description="Basic and acidic residues" evidence="1">
    <location>
        <begin position="1"/>
        <end position="19"/>
    </location>
</feature>
<proteinExistence type="predicted"/>
<keyword evidence="3" id="KW-1185">Reference proteome</keyword>